<gene>
    <name evidence="1" type="ORF">BUZ51_08220</name>
</gene>
<comment type="caution">
    <text evidence="1">The sequence shown here is derived from an EMBL/GenBank/DDBJ whole genome shotgun (WGS) entry which is preliminary data.</text>
</comment>
<dbReference type="RefSeq" id="WP_107640325.1">
    <property type="nucleotide sequence ID" value="NZ_PZHX01000015.1"/>
</dbReference>
<name>A0A974KXB2_STAHO</name>
<dbReference type="Proteomes" id="UP000241540">
    <property type="component" value="Unassembled WGS sequence"/>
</dbReference>
<sequence length="152" mass="17649">MPKEESRYHHDPYLGQKNLNQITLNVLNTELKNSGIDAIDRLYATVVQKPKFELFKQTGIYPTLGKCLCKLKYRKCQGLCISLGKTLDHGELWYKDSKPNKYIAQPYVLTKSEIEKLNQVCNEHGFDYKIRGDSFHFSGATFLIEIFVRKNK</sequence>
<dbReference type="AlphaFoldDB" id="A0A974KXB2"/>
<proteinExistence type="predicted"/>
<protein>
    <submittedName>
        <fullName evidence="1">Uncharacterized protein</fullName>
    </submittedName>
</protein>
<evidence type="ECO:0000313" key="2">
    <source>
        <dbReference type="Proteomes" id="UP000241540"/>
    </source>
</evidence>
<organism evidence="1 2">
    <name type="scientific">Staphylococcus hominis</name>
    <dbReference type="NCBI Taxonomy" id="1290"/>
    <lineage>
        <taxon>Bacteria</taxon>
        <taxon>Bacillati</taxon>
        <taxon>Bacillota</taxon>
        <taxon>Bacilli</taxon>
        <taxon>Bacillales</taxon>
        <taxon>Staphylococcaceae</taxon>
        <taxon>Staphylococcus</taxon>
    </lineage>
</organism>
<dbReference type="EMBL" id="PZHX01000015">
    <property type="protein sequence ID" value="PTK30286.1"/>
    <property type="molecule type" value="Genomic_DNA"/>
</dbReference>
<accession>A0A974KXB2</accession>
<evidence type="ECO:0000313" key="1">
    <source>
        <dbReference type="EMBL" id="PTK30286.1"/>
    </source>
</evidence>
<reference evidence="1 2" key="1">
    <citation type="journal article" date="2016" name="Front. Microbiol.">
        <title>Comprehensive Phylogenetic Analysis of Bovine Non-aureus Staphylococci Species Based on Whole-Genome Sequencing.</title>
        <authorList>
            <person name="Naushad S."/>
            <person name="Barkema H.W."/>
            <person name="Luby C."/>
            <person name="Condas L.A."/>
            <person name="Nobrega D.B."/>
            <person name="Carson D.A."/>
            <person name="De Buck J."/>
        </authorList>
    </citation>
    <scope>NUCLEOTIDE SEQUENCE [LARGE SCALE GENOMIC DNA]</scope>
    <source>
        <strain evidence="1 2">SNUC 5336</strain>
    </source>
</reference>